<sequence>MIIWAKITQFFENKRNLVHFGYNKDIMGLSQLSKNINKIIELKEYLYRLNIPNNTFAIMDDIGQANDAICISCEDYQEKTIFYVFYSERGNRYDVVSFLDEKDACQFFLYSLKKLLYSGTITRHIANKL</sequence>
<name>A0A286E6C4_9NEIS</name>
<evidence type="ECO:0000313" key="2">
    <source>
        <dbReference type="Proteomes" id="UP000219669"/>
    </source>
</evidence>
<dbReference type="OrthoDB" id="8239791at2"/>
<accession>A0A286E6C4</accession>
<proteinExistence type="predicted"/>
<protein>
    <submittedName>
        <fullName evidence="1">Uncharacterized protein</fullName>
    </submittedName>
</protein>
<gene>
    <name evidence="1" type="ORF">SAMN02746062_00611</name>
</gene>
<evidence type="ECO:0000313" key="1">
    <source>
        <dbReference type="EMBL" id="SOD66450.1"/>
    </source>
</evidence>
<dbReference type="Proteomes" id="UP000219669">
    <property type="component" value="Unassembled WGS sequence"/>
</dbReference>
<dbReference type="EMBL" id="OCNF01000004">
    <property type="protein sequence ID" value="SOD66450.1"/>
    <property type="molecule type" value="Genomic_DNA"/>
</dbReference>
<reference evidence="1 2" key="1">
    <citation type="submission" date="2017-09" db="EMBL/GenBank/DDBJ databases">
        <authorList>
            <person name="Ehlers B."/>
            <person name="Leendertz F.H."/>
        </authorList>
    </citation>
    <scope>NUCLEOTIDE SEQUENCE [LARGE SCALE GENOMIC DNA]</scope>
    <source>
        <strain evidence="1 2">DSM 16848</strain>
    </source>
</reference>
<keyword evidence="2" id="KW-1185">Reference proteome</keyword>
<dbReference type="RefSeq" id="WP_097113698.1">
    <property type="nucleotide sequence ID" value="NZ_CP083931.1"/>
</dbReference>
<dbReference type="AlphaFoldDB" id="A0A286E6C4"/>
<organism evidence="1 2">
    <name type="scientific">Alysiella filiformis DSM 16848</name>
    <dbReference type="NCBI Taxonomy" id="1120981"/>
    <lineage>
        <taxon>Bacteria</taxon>
        <taxon>Pseudomonadati</taxon>
        <taxon>Pseudomonadota</taxon>
        <taxon>Betaproteobacteria</taxon>
        <taxon>Neisseriales</taxon>
        <taxon>Neisseriaceae</taxon>
        <taxon>Alysiella</taxon>
    </lineage>
</organism>